<feature type="region of interest" description="Disordered" evidence="4">
    <location>
        <begin position="58"/>
        <end position="87"/>
    </location>
</feature>
<organism evidence="6 7">
    <name type="scientific">Digitaria exilis</name>
    <dbReference type="NCBI Taxonomy" id="1010633"/>
    <lineage>
        <taxon>Eukaryota</taxon>
        <taxon>Viridiplantae</taxon>
        <taxon>Streptophyta</taxon>
        <taxon>Embryophyta</taxon>
        <taxon>Tracheophyta</taxon>
        <taxon>Spermatophyta</taxon>
        <taxon>Magnoliopsida</taxon>
        <taxon>Liliopsida</taxon>
        <taxon>Poales</taxon>
        <taxon>Poaceae</taxon>
        <taxon>PACMAD clade</taxon>
        <taxon>Panicoideae</taxon>
        <taxon>Panicodae</taxon>
        <taxon>Paniceae</taxon>
        <taxon>Anthephorinae</taxon>
        <taxon>Digitaria</taxon>
    </lineage>
</organism>
<dbReference type="GO" id="GO:0005546">
    <property type="term" value="F:phosphatidylinositol-4,5-bisphosphate binding"/>
    <property type="evidence" value="ECO:0007669"/>
    <property type="project" value="InterPro"/>
</dbReference>
<keyword evidence="2 3" id="KW-0813">Transport</keyword>
<comment type="function">
    <text evidence="3">Component of the exocyst complex.</text>
</comment>
<dbReference type="Gene3D" id="1.20.1280.170">
    <property type="entry name" value="Exocyst complex component Exo70"/>
    <property type="match status" value="1"/>
</dbReference>
<dbReference type="Pfam" id="PF03081">
    <property type="entry name" value="Exo70_C"/>
    <property type="match status" value="1"/>
</dbReference>
<proteinExistence type="inferred from homology"/>
<dbReference type="GO" id="GO:0000145">
    <property type="term" value="C:exocyst"/>
    <property type="evidence" value="ECO:0007669"/>
    <property type="project" value="InterPro"/>
</dbReference>
<dbReference type="InterPro" id="IPR004140">
    <property type="entry name" value="Exo70"/>
</dbReference>
<dbReference type="GO" id="GO:0015031">
    <property type="term" value="P:protein transport"/>
    <property type="evidence" value="ECO:0007669"/>
    <property type="project" value="UniProtKB-KW"/>
</dbReference>
<dbReference type="InterPro" id="IPR046364">
    <property type="entry name" value="Exo70_C"/>
</dbReference>
<protein>
    <recommendedName>
        <fullName evidence="3">Exocyst subunit Exo70 family protein</fullName>
    </recommendedName>
</protein>
<dbReference type="Proteomes" id="UP000636709">
    <property type="component" value="Unassembled WGS sequence"/>
</dbReference>
<evidence type="ECO:0000256" key="2">
    <source>
        <dbReference type="ARBA" id="ARBA00022448"/>
    </source>
</evidence>
<evidence type="ECO:0000256" key="1">
    <source>
        <dbReference type="ARBA" id="ARBA00006756"/>
    </source>
</evidence>
<evidence type="ECO:0000313" key="6">
    <source>
        <dbReference type="EMBL" id="KAF8660509.1"/>
    </source>
</evidence>
<dbReference type="PANTHER" id="PTHR12542:SF44">
    <property type="entry name" value="EXOCYST SUBUNIT EXO70 FAMILY PROTEIN"/>
    <property type="match status" value="1"/>
</dbReference>
<dbReference type="AlphaFoldDB" id="A0A835APB8"/>
<comment type="caution">
    <text evidence="6">The sequence shown here is derived from an EMBL/GenBank/DDBJ whole genome shotgun (WGS) entry which is preliminary data.</text>
</comment>
<dbReference type="SUPFAM" id="SSF74788">
    <property type="entry name" value="Cullin repeat-like"/>
    <property type="match status" value="1"/>
</dbReference>
<evidence type="ECO:0000259" key="5">
    <source>
        <dbReference type="Pfam" id="PF03081"/>
    </source>
</evidence>
<keyword evidence="3" id="KW-0653">Protein transport</keyword>
<feature type="region of interest" description="Disordered" evidence="4">
    <location>
        <begin position="1"/>
        <end position="30"/>
    </location>
</feature>
<dbReference type="InterPro" id="IPR016159">
    <property type="entry name" value="Cullin_repeat-like_dom_sf"/>
</dbReference>
<accession>A0A835APB8</accession>
<keyword evidence="3" id="KW-0268">Exocytosis</keyword>
<evidence type="ECO:0000256" key="3">
    <source>
        <dbReference type="RuleBase" id="RU365026"/>
    </source>
</evidence>
<name>A0A835APB8_9POAL</name>
<dbReference type="OrthoDB" id="685560at2759"/>
<feature type="domain" description="Exocyst complex subunit Exo70 C-terminal" evidence="5">
    <location>
        <begin position="309"/>
        <end position="653"/>
    </location>
</feature>
<dbReference type="GO" id="GO:0006887">
    <property type="term" value="P:exocytosis"/>
    <property type="evidence" value="ECO:0007669"/>
    <property type="project" value="UniProtKB-KW"/>
</dbReference>
<sequence>MSGAPRQRPAGGQPPHRSKSRKRAEPIVRNADESLRGDACVLGGWLAAASLGDLEGRVHESHPSSAISRIPVRNDERRKLPTRPRVSPVEQDDESLWVDACVHRQWLAAVSLGDSQGHEGHVHGGSAMSPFFTGSSVLSPRSDQPPRSRLKMPISALAMEFCNIKIWRIDELRDHLGITSASIWESVRRSCSSGSNSDSAVSCSISSGSFSGTSGSSNDASFKIYLSALSEDMSVLSDKPFSRTDFIDRKLLSILNDIAGIMIEGVHEKMLRRAIDRQSAQLASHIEILDINNILGNRKEKSKEILLKAWTMGMHIIAGFLSEMQRQLNAQDLGYFNRFKEDYFFAIAKHSVMKLLKSASSICIQGPSIDPVYKDTYSALKPDLSKMVNVVMTYQALNHGVPTILSLFLGQTKEFIHAEGEGLIHILSDMFVKLAVEQNDLVRSRRLDISDTGVHRSTRHIMDHMRMLVQHKSSVYQILKGDPKAFCELVVQLISSLEFMLDMNSRNLQLQGQQQIFLLNNAHFIIQEAKDNDLGMILGEGWFLQRHDQLNLFITSYLDASWTPVMSCFQRPSRVPEILWPHQLFDKFTSSFEMTYSVQKTWKDTDPLIRHKVREAIFQKVIPEYRMHMENYSEKKQKSVRYSIEQLESQLQELFEG</sequence>
<keyword evidence="7" id="KW-1185">Reference proteome</keyword>
<evidence type="ECO:0000256" key="4">
    <source>
        <dbReference type="SAM" id="MobiDB-lite"/>
    </source>
</evidence>
<evidence type="ECO:0000313" key="7">
    <source>
        <dbReference type="Proteomes" id="UP000636709"/>
    </source>
</evidence>
<gene>
    <name evidence="6" type="ORF">HU200_057660</name>
</gene>
<dbReference type="PANTHER" id="PTHR12542">
    <property type="entry name" value="EXOCYST COMPLEX PROTEIN EXO70"/>
    <property type="match status" value="1"/>
</dbReference>
<dbReference type="EMBL" id="JACEFO010002440">
    <property type="protein sequence ID" value="KAF8660509.1"/>
    <property type="molecule type" value="Genomic_DNA"/>
</dbReference>
<reference evidence="6" key="1">
    <citation type="submission" date="2020-07" db="EMBL/GenBank/DDBJ databases">
        <title>Genome sequence and genetic diversity analysis of an under-domesticated orphan crop, white fonio (Digitaria exilis).</title>
        <authorList>
            <person name="Bennetzen J.L."/>
            <person name="Chen S."/>
            <person name="Ma X."/>
            <person name="Wang X."/>
            <person name="Yssel A.E.J."/>
            <person name="Chaluvadi S.R."/>
            <person name="Johnson M."/>
            <person name="Gangashetty P."/>
            <person name="Hamidou F."/>
            <person name="Sanogo M.D."/>
            <person name="Zwaenepoel A."/>
            <person name="Wallace J."/>
            <person name="Van De Peer Y."/>
            <person name="Van Deynze A."/>
        </authorList>
    </citation>
    <scope>NUCLEOTIDE SEQUENCE</scope>
    <source>
        <tissue evidence="6">Leaves</tissue>
    </source>
</reference>
<comment type="similarity">
    <text evidence="1 3">Belongs to the EXO70 family.</text>
</comment>